<evidence type="ECO:0000256" key="1">
    <source>
        <dbReference type="SAM" id="MobiDB-lite"/>
    </source>
</evidence>
<protein>
    <submittedName>
        <fullName evidence="2">Uncharacterized protein</fullName>
    </submittedName>
</protein>
<accession>A0AAV7WUS0</accession>
<gene>
    <name evidence="2" type="ORF">NDU88_004237</name>
</gene>
<evidence type="ECO:0000313" key="3">
    <source>
        <dbReference type="Proteomes" id="UP001066276"/>
    </source>
</evidence>
<proteinExistence type="predicted"/>
<comment type="caution">
    <text evidence="2">The sequence shown here is derived from an EMBL/GenBank/DDBJ whole genome shotgun (WGS) entry which is preliminary data.</text>
</comment>
<reference evidence="2" key="1">
    <citation type="journal article" date="2022" name="bioRxiv">
        <title>Sequencing and chromosome-scale assembly of the giantPleurodeles waltlgenome.</title>
        <authorList>
            <person name="Brown T."/>
            <person name="Elewa A."/>
            <person name="Iarovenko S."/>
            <person name="Subramanian E."/>
            <person name="Araus A.J."/>
            <person name="Petzold A."/>
            <person name="Susuki M."/>
            <person name="Suzuki K.-i.T."/>
            <person name="Hayashi T."/>
            <person name="Toyoda A."/>
            <person name="Oliveira C."/>
            <person name="Osipova E."/>
            <person name="Leigh N.D."/>
            <person name="Simon A."/>
            <person name="Yun M.H."/>
        </authorList>
    </citation>
    <scope>NUCLEOTIDE SEQUENCE</scope>
    <source>
        <strain evidence="2">20211129_DDA</strain>
        <tissue evidence="2">Liver</tissue>
    </source>
</reference>
<sequence length="307" mass="34981">MSTIWQRLQRFTPRLQLGAPPGARTGSRTRRFISARKSRVSSSSITLSARMSDCSFLRAPELTPRPASSMLRDRKGLEEITRRARSAWGYEERRRAKSSTVYGGEFGQKLLDEPSRTRVRPSSPTRRNKPHPPEVFLVTRLRSLPGYFNCATDRGHEMPSVGKNTQMSNRKQSQHVKIPQHIFTDSNIHLATQAWMKIASERDCKAIECMINSAAEKEQKNKTEMGRKSYIHQALTQAVRPEAVASAHRWLKKADAEETAAVERLLKTLSSGPPKRPPPIKTTATYQPGKIKHAMSYQIHPEWQWRN</sequence>
<name>A0AAV7WUS0_PLEWA</name>
<evidence type="ECO:0000313" key="2">
    <source>
        <dbReference type="EMBL" id="KAJ1216636.1"/>
    </source>
</evidence>
<feature type="region of interest" description="Disordered" evidence="1">
    <location>
        <begin position="99"/>
        <end position="133"/>
    </location>
</feature>
<dbReference type="EMBL" id="JANPWB010000001">
    <property type="protein sequence ID" value="KAJ1216636.1"/>
    <property type="molecule type" value="Genomic_DNA"/>
</dbReference>
<dbReference type="Proteomes" id="UP001066276">
    <property type="component" value="Chromosome 1_1"/>
</dbReference>
<dbReference type="AlphaFoldDB" id="A0AAV7WUS0"/>
<organism evidence="2 3">
    <name type="scientific">Pleurodeles waltl</name>
    <name type="common">Iberian ribbed newt</name>
    <dbReference type="NCBI Taxonomy" id="8319"/>
    <lineage>
        <taxon>Eukaryota</taxon>
        <taxon>Metazoa</taxon>
        <taxon>Chordata</taxon>
        <taxon>Craniata</taxon>
        <taxon>Vertebrata</taxon>
        <taxon>Euteleostomi</taxon>
        <taxon>Amphibia</taxon>
        <taxon>Batrachia</taxon>
        <taxon>Caudata</taxon>
        <taxon>Salamandroidea</taxon>
        <taxon>Salamandridae</taxon>
        <taxon>Pleurodelinae</taxon>
        <taxon>Pleurodeles</taxon>
    </lineage>
</organism>
<keyword evidence="3" id="KW-1185">Reference proteome</keyword>